<organism evidence="16 17">
    <name type="scientific">Halocatena pleomorpha</name>
    <dbReference type="NCBI Taxonomy" id="1785090"/>
    <lineage>
        <taxon>Archaea</taxon>
        <taxon>Methanobacteriati</taxon>
        <taxon>Methanobacteriota</taxon>
        <taxon>Stenosarchaea group</taxon>
        <taxon>Halobacteria</taxon>
        <taxon>Halobacteriales</taxon>
        <taxon>Natronomonadaceae</taxon>
        <taxon>Halocatena</taxon>
    </lineage>
</organism>
<dbReference type="InterPro" id="IPR023940">
    <property type="entry name" value="DHDPR_bac"/>
</dbReference>
<evidence type="ECO:0000256" key="5">
    <source>
        <dbReference type="ARBA" id="ARBA00022915"/>
    </source>
</evidence>
<comment type="catalytic activity">
    <reaction evidence="11 13">
        <text>(S)-2,3,4,5-tetrahydrodipicolinate + NADP(+) + H2O = (2S,4S)-4-hydroxy-2,3,4,5-tetrahydrodipicolinate + NADPH + H(+)</text>
        <dbReference type="Rhea" id="RHEA:35331"/>
        <dbReference type="ChEBI" id="CHEBI:15377"/>
        <dbReference type="ChEBI" id="CHEBI:15378"/>
        <dbReference type="ChEBI" id="CHEBI:16845"/>
        <dbReference type="ChEBI" id="CHEBI:57783"/>
        <dbReference type="ChEBI" id="CHEBI:58349"/>
        <dbReference type="ChEBI" id="CHEBI:67139"/>
        <dbReference type="EC" id="1.17.1.8"/>
    </reaction>
</comment>
<evidence type="ECO:0000256" key="2">
    <source>
        <dbReference type="ARBA" id="ARBA00022490"/>
    </source>
</evidence>
<sequence>MTIAVTGASGRMGRSILGLASDRGVETIAVSRTLTDVDEAASTCQPEDLPSVLAEQSVDALIDFTVPAASVEFLDACVDTETPAVIGTTGFEASELDRIERASDVVPVLRAANFARGVQGLLALVREAAGALPGYDVELTETHHNGKRDAPSGTANTLLDAIEAETDATERVYGRDGIQPRSDGEIGVHVRRAGSIRGEHEVVFAGNDEVLTLTHRAESRRVFAAGALDAATWLAGQEPGQYAFSEVIADT</sequence>
<dbReference type="InterPro" id="IPR022664">
    <property type="entry name" value="DapB_N_CS"/>
</dbReference>
<dbReference type="GO" id="GO:0019877">
    <property type="term" value="P:diaminopimelate biosynthetic process"/>
    <property type="evidence" value="ECO:0007669"/>
    <property type="project" value="UniProtKB-UniRule"/>
</dbReference>
<dbReference type="SUPFAM" id="SSF55347">
    <property type="entry name" value="Glyceraldehyde-3-phosphate dehydrogenase-like, C-terminal domain"/>
    <property type="match status" value="1"/>
</dbReference>
<dbReference type="GO" id="GO:0009089">
    <property type="term" value="P:lysine biosynthetic process via diaminopimelate"/>
    <property type="evidence" value="ECO:0007669"/>
    <property type="project" value="UniProtKB-UniRule"/>
</dbReference>
<gene>
    <name evidence="13 16" type="primary">dapB</name>
    <name evidence="16" type="ORF">EIK79_13255</name>
</gene>
<dbReference type="PROSITE" id="PS01298">
    <property type="entry name" value="DAPB"/>
    <property type="match status" value="1"/>
</dbReference>
<keyword evidence="8 13" id="KW-0457">Lysine biosynthesis</keyword>
<dbReference type="Proteomes" id="UP000282322">
    <property type="component" value="Unassembled WGS sequence"/>
</dbReference>
<keyword evidence="2 13" id="KW-0963">Cytoplasm</keyword>
<evidence type="ECO:0000256" key="11">
    <source>
        <dbReference type="ARBA" id="ARBA00049080"/>
    </source>
</evidence>
<evidence type="ECO:0000256" key="9">
    <source>
        <dbReference type="ARBA" id="ARBA00037922"/>
    </source>
</evidence>
<keyword evidence="4 13" id="KW-0521">NADP</keyword>
<reference evidence="16 17" key="1">
    <citation type="submission" date="2018-11" db="EMBL/GenBank/DDBJ databases">
        <title>Taxonoimc description of Halomarina strain SPP-AMP-1.</title>
        <authorList>
            <person name="Pal Y."/>
            <person name="Srinivasana K."/>
            <person name="Verma A."/>
            <person name="Kumar P."/>
        </authorList>
    </citation>
    <scope>NUCLEOTIDE SEQUENCE [LARGE SCALE GENOMIC DNA]</scope>
    <source>
        <strain evidence="16 17">SPP-AMP-1</strain>
    </source>
</reference>
<dbReference type="HAMAP" id="MF_00102">
    <property type="entry name" value="DapB"/>
    <property type="match status" value="1"/>
</dbReference>
<dbReference type="EMBL" id="RRCH01000029">
    <property type="protein sequence ID" value="RRJ29105.1"/>
    <property type="molecule type" value="Genomic_DNA"/>
</dbReference>
<dbReference type="InterPro" id="IPR036291">
    <property type="entry name" value="NAD(P)-bd_dom_sf"/>
</dbReference>
<comment type="pathway">
    <text evidence="9 13">Amino-acid biosynthesis; L-lysine biosynthesis via DAP pathway; (S)-tetrahydrodipicolinate from L-aspartate: step 4/4.</text>
</comment>
<comment type="caution">
    <text evidence="13">Was originally thought to be a dihydrodipicolinate reductase (DHDPR), catalyzing the conversion of dihydrodipicolinate to tetrahydrodipicolinate. However, it was shown in E.coli that the substrate of the enzymatic reaction is not dihydrodipicolinate (DHDP) but in fact (2S,4S)-4-hydroxy-2,3,4,5-tetrahydrodipicolinic acid (HTPA), the product released by the DapA-catalyzed reaction.</text>
</comment>
<dbReference type="GO" id="GO:0051287">
    <property type="term" value="F:NAD binding"/>
    <property type="evidence" value="ECO:0007669"/>
    <property type="project" value="UniProtKB-UniRule"/>
</dbReference>
<dbReference type="PIRSF" id="PIRSF000161">
    <property type="entry name" value="DHPR"/>
    <property type="match status" value="1"/>
</dbReference>
<dbReference type="Gene3D" id="3.30.360.10">
    <property type="entry name" value="Dihydrodipicolinate Reductase, domain 2"/>
    <property type="match status" value="1"/>
</dbReference>
<feature type="binding site" evidence="13">
    <location>
        <begin position="111"/>
        <end position="114"/>
    </location>
    <ligand>
        <name>NAD(+)</name>
        <dbReference type="ChEBI" id="CHEBI:57540"/>
    </ligand>
</feature>
<dbReference type="AlphaFoldDB" id="A0A3P3R6X2"/>
<protein>
    <recommendedName>
        <fullName evidence="10 13">4-hydroxy-tetrahydrodipicolinate reductase</fullName>
        <shortName evidence="13">HTPA reductase</shortName>
        <ecNumber evidence="10 13">1.17.1.8</ecNumber>
    </recommendedName>
</protein>
<evidence type="ECO:0000256" key="12">
    <source>
        <dbReference type="ARBA" id="ARBA00049396"/>
    </source>
</evidence>
<keyword evidence="6 13" id="KW-0560">Oxidoreductase</keyword>
<accession>A0A3P3R6X2</accession>
<keyword evidence="5 13" id="KW-0220">Diaminopimelate biosynthesis</keyword>
<evidence type="ECO:0000256" key="10">
    <source>
        <dbReference type="ARBA" id="ARBA00038983"/>
    </source>
</evidence>
<evidence type="ECO:0000259" key="14">
    <source>
        <dbReference type="Pfam" id="PF01113"/>
    </source>
</evidence>
<dbReference type="Gene3D" id="3.40.50.720">
    <property type="entry name" value="NAD(P)-binding Rossmann-like Domain"/>
    <property type="match status" value="1"/>
</dbReference>
<comment type="caution">
    <text evidence="16">The sequence shown here is derived from an EMBL/GenBank/DDBJ whole genome shotgun (WGS) entry which is preliminary data.</text>
</comment>
<comment type="subcellular location">
    <subcellularLocation>
        <location evidence="13">Cytoplasm</location>
    </subcellularLocation>
</comment>
<evidence type="ECO:0000256" key="4">
    <source>
        <dbReference type="ARBA" id="ARBA00022857"/>
    </source>
</evidence>
<dbReference type="UniPathway" id="UPA00034">
    <property type="reaction ID" value="UER00018"/>
</dbReference>
<feature type="domain" description="Dihydrodipicolinate reductase N-terminal" evidence="14">
    <location>
        <begin position="1"/>
        <end position="114"/>
    </location>
</feature>
<evidence type="ECO:0000256" key="1">
    <source>
        <dbReference type="ARBA" id="ARBA00006642"/>
    </source>
</evidence>
<evidence type="ECO:0000256" key="3">
    <source>
        <dbReference type="ARBA" id="ARBA00022605"/>
    </source>
</evidence>
<keyword evidence="7 13" id="KW-0520">NAD</keyword>
<evidence type="ECO:0000313" key="17">
    <source>
        <dbReference type="Proteomes" id="UP000282322"/>
    </source>
</evidence>
<keyword evidence="3 13" id="KW-0028">Amino-acid biosynthesis</keyword>
<dbReference type="GO" id="GO:0050661">
    <property type="term" value="F:NADP binding"/>
    <property type="evidence" value="ECO:0007669"/>
    <property type="project" value="UniProtKB-UniRule"/>
</dbReference>
<dbReference type="OrthoDB" id="195035at2157"/>
<evidence type="ECO:0000256" key="7">
    <source>
        <dbReference type="ARBA" id="ARBA00023027"/>
    </source>
</evidence>
<comment type="caution">
    <text evidence="13">Lacks conserved residue(s) required for the propagation of feature annotation.</text>
</comment>
<evidence type="ECO:0000256" key="8">
    <source>
        <dbReference type="ARBA" id="ARBA00023154"/>
    </source>
</evidence>
<dbReference type="Pfam" id="PF05173">
    <property type="entry name" value="DapB_C"/>
    <property type="match status" value="1"/>
</dbReference>
<dbReference type="EC" id="1.17.1.8" evidence="10 13"/>
<dbReference type="RefSeq" id="WP_124955591.1">
    <property type="nucleotide sequence ID" value="NZ_RRCH01000029.1"/>
</dbReference>
<feature type="binding site" evidence="13">
    <location>
        <begin position="7"/>
        <end position="12"/>
    </location>
    <ligand>
        <name>NAD(+)</name>
        <dbReference type="ChEBI" id="CHEBI:57540"/>
    </ligand>
</feature>
<evidence type="ECO:0000256" key="13">
    <source>
        <dbReference type="HAMAP-Rule" id="MF_00102"/>
    </source>
</evidence>
<feature type="binding site" evidence="13">
    <location>
        <begin position="87"/>
        <end position="89"/>
    </location>
    <ligand>
        <name>NAD(+)</name>
        <dbReference type="ChEBI" id="CHEBI:57540"/>
    </ligand>
</feature>
<feature type="active site" description="Proton donor" evidence="13">
    <location>
        <position position="147"/>
    </location>
</feature>
<feature type="binding site" evidence="13">
    <location>
        <position position="39"/>
    </location>
    <ligand>
        <name>NAD(+)</name>
        <dbReference type="ChEBI" id="CHEBI:57540"/>
    </ligand>
</feature>
<name>A0A3P3R6X2_9EURY</name>
<dbReference type="PANTHER" id="PTHR20836">
    <property type="entry name" value="DIHYDRODIPICOLINATE REDUCTASE"/>
    <property type="match status" value="1"/>
</dbReference>
<dbReference type="GO" id="GO:0008839">
    <property type="term" value="F:4-hydroxy-tetrahydrodipicolinate reductase"/>
    <property type="evidence" value="ECO:0007669"/>
    <property type="project" value="UniProtKB-UniRule"/>
</dbReference>
<proteinExistence type="inferred from homology"/>
<comment type="function">
    <text evidence="13">Catalyzes the conversion of 4-hydroxy-tetrahydrodipicolinate (HTPA) to tetrahydrodipicolinate.</text>
</comment>
<feature type="domain" description="Dihydrodipicolinate reductase C-terminal" evidence="15">
    <location>
        <begin position="117"/>
        <end position="247"/>
    </location>
</feature>
<dbReference type="InterPro" id="IPR000846">
    <property type="entry name" value="DapB_N"/>
</dbReference>
<dbReference type="GO" id="GO:0005829">
    <property type="term" value="C:cytosol"/>
    <property type="evidence" value="ECO:0007669"/>
    <property type="project" value="TreeGrafter"/>
</dbReference>
<feature type="active site" description="Proton donor/acceptor" evidence="13">
    <location>
        <position position="143"/>
    </location>
</feature>
<dbReference type="GO" id="GO:0016726">
    <property type="term" value="F:oxidoreductase activity, acting on CH or CH2 groups, NAD or NADP as acceptor"/>
    <property type="evidence" value="ECO:0007669"/>
    <property type="project" value="UniProtKB-UniRule"/>
</dbReference>
<feature type="binding site" evidence="13">
    <location>
        <position position="144"/>
    </location>
    <ligand>
        <name>(S)-2,3,4,5-tetrahydrodipicolinate</name>
        <dbReference type="ChEBI" id="CHEBI:16845"/>
    </ligand>
</feature>
<evidence type="ECO:0000256" key="6">
    <source>
        <dbReference type="ARBA" id="ARBA00023002"/>
    </source>
</evidence>
<comment type="similarity">
    <text evidence="1 13">Belongs to the DapB family.</text>
</comment>
<dbReference type="InterPro" id="IPR022663">
    <property type="entry name" value="DapB_C"/>
</dbReference>
<dbReference type="NCBIfam" id="TIGR00036">
    <property type="entry name" value="dapB"/>
    <property type="match status" value="1"/>
</dbReference>
<comment type="catalytic activity">
    <reaction evidence="12 13">
        <text>(S)-2,3,4,5-tetrahydrodipicolinate + NAD(+) + H2O = (2S,4S)-4-hydroxy-2,3,4,5-tetrahydrodipicolinate + NADH + H(+)</text>
        <dbReference type="Rhea" id="RHEA:35323"/>
        <dbReference type="ChEBI" id="CHEBI:15377"/>
        <dbReference type="ChEBI" id="CHEBI:15378"/>
        <dbReference type="ChEBI" id="CHEBI:16845"/>
        <dbReference type="ChEBI" id="CHEBI:57540"/>
        <dbReference type="ChEBI" id="CHEBI:57945"/>
        <dbReference type="ChEBI" id="CHEBI:67139"/>
        <dbReference type="EC" id="1.17.1.8"/>
    </reaction>
</comment>
<dbReference type="PANTHER" id="PTHR20836:SF0">
    <property type="entry name" value="4-HYDROXY-TETRAHYDRODIPICOLINATE REDUCTASE 1, CHLOROPLASTIC-RELATED"/>
    <property type="match status" value="1"/>
</dbReference>
<dbReference type="SUPFAM" id="SSF51735">
    <property type="entry name" value="NAD(P)-binding Rossmann-fold domains"/>
    <property type="match status" value="1"/>
</dbReference>
<evidence type="ECO:0000313" key="16">
    <source>
        <dbReference type="EMBL" id="RRJ29105.1"/>
    </source>
</evidence>
<keyword evidence="17" id="KW-1185">Reference proteome</keyword>
<evidence type="ECO:0000259" key="15">
    <source>
        <dbReference type="Pfam" id="PF05173"/>
    </source>
</evidence>
<feature type="binding site" evidence="13">
    <location>
        <begin position="153"/>
        <end position="154"/>
    </location>
    <ligand>
        <name>(S)-2,3,4,5-tetrahydrodipicolinate</name>
        <dbReference type="ChEBI" id="CHEBI:16845"/>
    </ligand>
</feature>
<dbReference type="Pfam" id="PF01113">
    <property type="entry name" value="DapB_N"/>
    <property type="match status" value="1"/>
</dbReference>
<dbReference type="CDD" id="cd02274">
    <property type="entry name" value="DHDPR_N"/>
    <property type="match status" value="1"/>
</dbReference>
<comment type="subunit">
    <text evidence="13">Homotetramer.</text>
</comment>